<dbReference type="PROSITE" id="PS50110">
    <property type="entry name" value="RESPONSE_REGULATORY"/>
    <property type="match status" value="1"/>
</dbReference>
<sequence>MPAALVVDDDPDIRRLLRRLLHQRGWSVREAASGGEGVAAVRDSPPDLLFTDIFMAGGTGIDLLHALDPRRAGLAVIVMSGDSHHDGIDQFQLALSLGARATLPKPFDAAMIDAILQAHLPR</sequence>
<dbReference type="EMBL" id="JBHTCM010000040">
    <property type="protein sequence ID" value="MFC7335506.1"/>
    <property type="molecule type" value="Genomic_DNA"/>
</dbReference>
<dbReference type="PANTHER" id="PTHR44591:SF23">
    <property type="entry name" value="CHEY SUBFAMILY"/>
    <property type="match status" value="1"/>
</dbReference>
<evidence type="ECO:0000313" key="5">
    <source>
        <dbReference type="Proteomes" id="UP001596456"/>
    </source>
</evidence>
<evidence type="ECO:0000256" key="2">
    <source>
        <dbReference type="PROSITE-ProRule" id="PRU00169"/>
    </source>
</evidence>
<accession>A0ABW2KZG7</accession>
<dbReference type="SMART" id="SM00448">
    <property type="entry name" value="REC"/>
    <property type="match status" value="1"/>
</dbReference>
<dbReference type="RefSeq" id="WP_377361184.1">
    <property type="nucleotide sequence ID" value="NZ_JBHTCM010000040.1"/>
</dbReference>
<feature type="domain" description="Response regulatory" evidence="3">
    <location>
        <begin position="3"/>
        <end position="120"/>
    </location>
</feature>
<dbReference type="CDD" id="cd00156">
    <property type="entry name" value="REC"/>
    <property type="match status" value="1"/>
</dbReference>
<comment type="caution">
    <text evidence="4">The sequence shown here is derived from an EMBL/GenBank/DDBJ whole genome shotgun (WGS) entry which is preliminary data.</text>
</comment>
<dbReference type="InterPro" id="IPR050595">
    <property type="entry name" value="Bact_response_regulator"/>
</dbReference>
<reference evidence="5" key="1">
    <citation type="journal article" date="2019" name="Int. J. Syst. Evol. Microbiol.">
        <title>The Global Catalogue of Microorganisms (GCM) 10K type strain sequencing project: providing services to taxonomists for standard genome sequencing and annotation.</title>
        <authorList>
            <consortium name="The Broad Institute Genomics Platform"/>
            <consortium name="The Broad Institute Genome Sequencing Center for Infectious Disease"/>
            <person name="Wu L."/>
            <person name="Ma J."/>
        </authorList>
    </citation>
    <scope>NUCLEOTIDE SEQUENCE [LARGE SCALE GENOMIC DNA]</scope>
    <source>
        <strain evidence="5">CGMCC 1.16275</strain>
    </source>
</reference>
<gene>
    <name evidence="4" type="ORF">ACFQPS_20250</name>
</gene>
<dbReference type="InterPro" id="IPR001789">
    <property type="entry name" value="Sig_transdc_resp-reg_receiver"/>
</dbReference>
<keyword evidence="1 2" id="KW-0597">Phosphoprotein</keyword>
<keyword evidence="5" id="KW-1185">Reference proteome</keyword>
<dbReference type="InterPro" id="IPR011006">
    <property type="entry name" value="CheY-like_superfamily"/>
</dbReference>
<evidence type="ECO:0000256" key="1">
    <source>
        <dbReference type="ARBA" id="ARBA00022553"/>
    </source>
</evidence>
<evidence type="ECO:0000313" key="4">
    <source>
        <dbReference type="EMBL" id="MFC7335506.1"/>
    </source>
</evidence>
<feature type="modified residue" description="4-aspartylphosphate" evidence="2">
    <location>
        <position position="52"/>
    </location>
</feature>
<name>A0ABW2KZG7_9PROT</name>
<proteinExistence type="predicted"/>
<dbReference type="Pfam" id="PF00072">
    <property type="entry name" value="Response_reg"/>
    <property type="match status" value="1"/>
</dbReference>
<dbReference type="Proteomes" id="UP001596456">
    <property type="component" value="Unassembled WGS sequence"/>
</dbReference>
<evidence type="ECO:0000259" key="3">
    <source>
        <dbReference type="PROSITE" id="PS50110"/>
    </source>
</evidence>
<dbReference type="PANTHER" id="PTHR44591">
    <property type="entry name" value="STRESS RESPONSE REGULATOR PROTEIN 1"/>
    <property type="match status" value="1"/>
</dbReference>
<organism evidence="4 5">
    <name type="scientific">Rhodocista pekingensis</name>
    <dbReference type="NCBI Taxonomy" id="201185"/>
    <lineage>
        <taxon>Bacteria</taxon>
        <taxon>Pseudomonadati</taxon>
        <taxon>Pseudomonadota</taxon>
        <taxon>Alphaproteobacteria</taxon>
        <taxon>Rhodospirillales</taxon>
        <taxon>Azospirillaceae</taxon>
        <taxon>Rhodocista</taxon>
    </lineage>
</organism>
<dbReference type="SUPFAM" id="SSF52172">
    <property type="entry name" value="CheY-like"/>
    <property type="match status" value="1"/>
</dbReference>
<dbReference type="Gene3D" id="3.40.50.2300">
    <property type="match status" value="1"/>
</dbReference>
<protein>
    <submittedName>
        <fullName evidence="4">Response regulator</fullName>
    </submittedName>
</protein>